<evidence type="ECO:0000313" key="10">
    <source>
        <dbReference type="Proteomes" id="UP001165121"/>
    </source>
</evidence>
<dbReference type="PANTHER" id="PTHR37984">
    <property type="entry name" value="PROTEIN CBG26694"/>
    <property type="match status" value="1"/>
</dbReference>
<evidence type="ECO:0000256" key="5">
    <source>
        <dbReference type="ARBA" id="ARBA00022801"/>
    </source>
</evidence>
<dbReference type="Pfam" id="PF17917">
    <property type="entry name" value="RT_RNaseH"/>
    <property type="match status" value="1"/>
</dbReference>
<proteinExistence type="predicted"/>
<dbReference type="GO" id="GO:0016787">
    <property type="term" value="F:hydrolase activity"/>
    <property type="evidence" value="ECO:0007669"/>
    <property type="project" value="UniProtKB-KW"/>
</dbReference>
<accession>A0A9W7D0C5</accession>
<keyword evidence="6" id="KW-0695">RNA-directed DNA polymerase</keyword>
<gene>
    <name evidence="9" type="ORF">Pfra01_002015100</name>
</gene>
<comment type="caution">
    <text evidence="9">The sequence shown here is derived from an EMBL/GenBank/DDBJ whole genome shotgun (WGS) entry which is preliminary data.</text>
</comment>
<evidence type="ECO:0000256" key="7">
    <source>
        <dbReference type="SAM" id="MobiDB-lite"/>
    </source>
</evidence>
<keyword evidence="2" id="KW-0548">Nucleotidyltransferase</keyword>
<dbReference type="GO" id="GO:0004519">
    <property type="term" value="F:endonuclease activity"/>
    <property type="evidence" value="ECO:0007669"/>
    <property type="project" value="UniProtKB-KW"/>
</dbReference>
<keyword evidence="4" id="KW-0255">Endonuclease</keyword>
<evidence type="ECO:0000313" key="9">
    <source>
        <dbReference type="EMBL" id="GMF50460.1"/>
    </source>
</evidence>
<dbReference type="GO" id="GO:0003964">
    <property type="term" value="F:RNA-directed DNA polymerase activity"/>
    <property type="evidence" value="ECO:0007669"/>
    <property type="project" value="UniProtKB-KW"/>
</dbReference>
<dbReference type="FunFam" id="3.10.20.370:FF:000001">
    <property type="entry name" value="Retrovirus-related Pol polyprotein from transposon 17.6-like protein"/>
    <property type="match status" value="1"/>
</dbReference>
<sequence>MAPLTKLLRKTSEWQWGPEQEQAFSWAKAWLSTKHVLIYPDYGLSFKLTTDASKTGLGAVLSQDQGNGDQPVAYASKVNSEAVAKYGISELECLAVVWAVRLFRPHLYRRKFTIVTDHVALKWLMTAKERAGRLHRWAQTLQEYDFDILYRPGRENQVADALSRGPTTTVEEGGRREAEPNESLVIGSVKDTSDSGNTEDPAAAIRRVTVSSTDNEAPPTSGTRPSKLQQPRVRITMEEMAEEIAKPSCKQCGPAADDTTETEMTAPQQQ</sequence>
<keyword evidence="1" id="KW-0808">Transferase</keyword>
<dbReference type="EMBL" id="BSXT01002699">
    <property type="protein sequence ID" value="GMF50460.1"/>
    <property type="molecule type" value="Genomic_DNA"/>
</dbReference>
<dbReference type="Gene3D" id="3.10.20.370">
    <property type="match status" value="1"/>
</dbReference>
<feature type="region of interest" description="Disordered" evidence="7">
    <location>
        <begin position="159"/>
        <end position="270"/>
    </location>
</feature>
<name>A0A9W7D0C5_9STRA</name>
<protein>
    <submittedName>
        <fullName evidence="9">Unnamed protein product</fullName>
    </submittedName>
</protein>
<evidence type="ECO:0000256" key="4">
    <source>
        <dbReference type="ARBA" id="ARBA00022759"/>
    </source>
</evidence>
<evidence type="ECO:0000256" key="2">
    <source>
        <dbReference type="ARBA" id="ARBA00022695"/>
    </source>
</evidence>
<dbReference type="OrthoDB" id="427924at2759"/>
<evidence type="ECO:0000256" key="3">
    <source>
        <dbReference type="ARBA" id="ARBA00022722"/>
    </source>
</evidence>
<reference evidence="9" key="1">
    <citation type="submission" date="2023-04" db="EMBL/GenBank/DDBJ databases">
        <title>Phytophthora fragariaefolia NBRC 109709.</title>
        <authorList>
            <person name="Ichikawa N."/>
            <person name="Sato H."/>
            <person name="Tonouchi N."/>
        </authorList>
    </citation>
    <scope>NUCLEOTIDE SEQUENCE</scope>
    <source>
        <strain evidence="9">NBRC 109709</strain>
    </source>
</reference>
<feature type="domain" description="Reverse transcriptase RNase H-like" evidence="8">
    <location>
        <begin position="42"/>
        <end position="144"/>
    </location>
</feature>
<dbReference type="InterPro" id="IPR041373">
    <property type="entry name" value="RT_RNaseH"/>
</dbReference>
<evidence type="ECO:0000259" key="8">
    <source>
        <dbReference type="Pfam" id="PF17917"/>
    </source>
</evidence>
<keyword evidence="10" id="KW-1185">Reference proteome</keyword>
<dbReference type="SUPFAM" id="SSF56672">
    <property type="entry name" value="DNA/RNA polymerases"/>
    <property type="match status" value="1"/>
</dbReference>
<organism evidence="9 10">
    <name type="scientific">Phytophthora fragariaefolia</name>
    <dbReference type="NCBI Taxonomy" id="1490495"/>
    <lineage>
        <taxon>Eukaryota</taxon>
        <taxon>Sar</taxon>
        <taxon>Stramenopiles</taxon>
        <taxon>Oomycota</taxon>
        <taxon>Peronosporomycetes</taxon>
        <taxon>Peronosporales</taxon>
        <taxon>Peronosporaceae</taxon>
        <taxon>Phytophthora</taxon>
    </lineage>
</organism>
<feature type="compositionally biased region" description="Polar residues" evidence="7">
    <location>
        <begin position="209"/>
        <end position="229"/>
    </location>
</feature>
<dbReference type="AlphaFoldDB" id="A0A9W7D0C5"/>
<evidence type="ECO:0000256" key="1">
    <source>
        <dbReference type="ARBA" id="ARBA00022679"/>
    </source>
</evidence>
<dbReference type="PANTHER" id="PTHR37984:SF5">
    <property type="entry name" value="PROTEIN NYNRIN-LIKE"/>
    <property type="match status" value="1"/>
</dbReference>
<evidence type="ECO:0000256" key="6">
    <source>
        <dbReference type="ARBA" id="ARBA00022918"/>
    </source>
</evidence>
<dbReference type="Proteomes" id="UP001165121">
    <property type="component" value="Unassembled WGS sequence"/>
</dbReference>
<dbReference type="CDD" id="cd09274">
    <property type="entry name" value="RNase_HI_RT_Ty3"/>
    <property type="match status" value="1"/>
</dbReference>
<dbReference type="InterPro" id="IPR043502">
    <property type="entry name" value="DNA/RNA_pol_sf"/>
</dbReference>
<keyword evidence="5" id="KW-0378">Hydrolase</keyword>
<keyword evidence="3" id="KW-0540">Nuclease</keyword>
<dbReference type="InterPro" id="IPR050951">
    <property type="entry name" value="Retrovirus_Pol_polyprotein"/>
</dbReference>